<feature type="compositionally biased region" description="Low complexity" evidence="1">
    <location>
        <begin position="187"/>
        <end position="203"/>
    </location>
</feature>
<feature type="compositionally biased region" description="Polar residues" evidence="1">
    <location>
        <begin position="50"/>
        <end position="60"/>
    </location>
</feature>
<feature type="region of interest" description="Disordered" evidence="1">
    <location>
        <begin position="264"/>
        <end position="287"/>
    </location>
</feature>
<feature type="region of interest" description="Disordered" evidence="1">
    <location>
        <begin position="322"/>
        <end position="357"/>
    </location>
</feature>
<name>A0A068SA75_9FUNG</name>
<feature type="compositionally biased region" description="Basic and acidic residues" evidence="1">
    <location>
        <begin position="277"/>
        <end position="287"/>
    </location>
</feature>
<evidence type="ECO:0000256" key="1">
    <source>
        <dbReference type="SAM" id="MobiDB-lite"/>
    </source>
</evidence>
<dbReference type="VEuPathDB" id="FungiDB:LCOR_09025.1"/>
<accession>A0A068SA75</accession>
<feature type="compositionally biased region" description="Low complexity" evidence="1">
    <location>
        <begin position="1"/>
        <end position="24"/>
    </location>
</feature>
<feature type="compositionally biased region" description="Low complexity" evidence="1">
    <location>
        <begin position="453"/>
        <end position="475"/>
    </location>
</feature>
<evidence type="ECO:0000313" key="2">
    <source>
        <dbReference type="EMBL" id="CDH58151.1"/>
    </source>
</evidence>
<feature type="region of interest" description="Disordered" evidence="1">
    <location>
        <begin position="179"/>
        <end position="203"/>
    </location>
</feature>
<dbReference type="EMBL" id="CBTN010000053">
    <property type="protein sequence ID" value="CDH58151.1"/>
    <property type="molecule type" value="Genomic_DNA"/>
</dbReference>
<evidence type="ECO:0000313" key="3">
    <source>
        <dbReference type="Proteomes" id="UP000027586"/>
    </source>
</evidence>
<feature type="compositionally biased region" description="Basic residues" evidence="1">
    <location>
        <begin position="476"/>
        <end position="491"/>
    </location>
</feature>
<feature type="compositionally biased region" description="Low complexity" evidence="1">
    <location>
        <begin position="417"/>
        <end position="427"/>
    </location>
</feature>
<feature type="region of interest" description="Disordered" evidence="1">
    <location>
        <begin position="1"/>
        <end position="63"/>
    </location>
</feature>
<feature type="compositionally biased region" description="Polar residues" evidence="1">
    <location>
        <begin position="322"/>
        <end position="332"/>
    </location>
</feature>
<feature type="region of interest" description="Disordered" evidence="1">
    <location>
        <begin position="582"/>
        <end position="611"/>
    </location>
</feature>
<feature type="compositionally biased region" description="Low complexity" evidence="1">
    <location>
        <begin position="264"/>
        <end position="275"/>
    </location>
</feature>
<feature type="region of interest" description="Disordered" evidence="1">
    <location>
        <begin position="417"/>
        <end position="500"/>
    </location>
</feature>
<dbReference type="OrthoDB" id="2280717at2759"/>
<comment type="caution">
    <text evidence="2">The sequence shown here is derived from an EMBL/GenBank/DDBJ whole genome shotgun (WGS) entry which is preliminary data.</text>
</comment>
<reference evidence="2" key="1">
    <citation type="submission" date="2013-08" db="EMBL/GenBank/DDBJ databases">
        <title>Gene expansion shapes genome architecture in the human pathogen Lichtheimia corymbifera: an evolutionary genomics analysis in the ancient terrestrial Mucorales (Mucoromycotina).</title>
        <authorList>
            <person name="Schwartze V.U."/>
            <person name="Winter S."/>
            <person name="Shelest E."/>
            <person name="Marcet-Houben M."/>
            <person name="Horn F."/>
            <person name="Wehner S."/>
            <person name="Hoffmann K."/>
            <person name="Riege K."/>
            <person name="Sammeth M."/>
            <person name="Nowrousian M."/>
            <person name="Valiante V."/>
            <person name="Linde J."/>
            <person name="Jacobsen I.D."/>
            <person name="Marz M."/>
            <person name="Brakhage A.A."/>
            <person name="Gabaldon T."/>
            <person name="Bocker S."/>
            <person name="Voigt K."/>
        </authorList>
    </citation>
    <scope>NUCLEOTIDE SEQUENCE [LARGE SCALE GENOMIC DNA]</scope>
    <source>
        <strain evidence="2">FSU 9682</strain>
    </source>
</reference>
<keyword evidence="3" id="KW-1185">Reference proteome</keyword>
<protein>
    <submittedName>
        <fullName evidence="2">Uncharacterized protein</fullName>
    </submittedName>
</protein>
<dbReference type="AlphaFoldDB" id="A0A068SA75"/>
<dbReference type="Proteomes" id="UP000027586">
    <property type="component" value="Unassembled WGS sequence"/>
</dbReference>
<organism evidence="2 3">
    <name type="scientific">Lichtheimia corymbifera JMRC:FSU:9682</name>
    <dbReference type="NCBI Taxonomy" id="1263082"/>
    <lineage>
        <taxon>Eukaryota</taxon>
        <taxon>Fungi</taxon>
        <taxon>Fungi incertae sedis</taxon>
        <taxon>Mucoromycota</taxon>
        <taxon>Mucoromycotina</taxon>
        <taxon>Mucoromycetes</taxon>
        <taxon>Mucorales</taxon>
        <taxon>Lichtheimiaceae</taxon>
        <taxon>Lichtheimia</taxon>
    </lineage>
</organism>
<feature type="compositionally biased region" description="Low complexity" evidence="1">
    <location>
        <begin position="588"/>
        <end position="597"/>
    </location>
</feature>
<feature type="compositionally biased region" description="Low complexity" evidence="1">
    <location>
        <begin position="114"/>
        <end position="126"/>
    </location>
</feature>
<feature type="region of interest" description="Disordered" evidence="1">
    <location>
        <begin position="107"/>
        <end position="152"/>
    </location>
</feature>
<feature type="compositionally biased region" description="Basic and acidic residues" evidence="1">
    <location>
        <begin position="141"/>
        <end position="150"/>
    </location>
</feature>
<gene>
    <name evidence="2" type="ORF">LCOR_09025.1</name>
</gene>
<sequence length="611" mass="68281">MSDFATTAAAATTTPTTTTTETATPPQPPKETCKKRPVIVSLPPKKQLPSHPSENHSWSEGTVPGPEPPCHFCAAHHHQQHHHHPRPHNTEIIEPVSTLFLHQKPSATNKMEPSLSSCSSSIESASPTMDDEPPTQQQQQQHEDSSEEVTKKHHHPFAVLQHHGTLYDDPAVVHVIDHSRHHRHHAAAASGTNHQQQPSQQQQQFLRMPGGDAEVQGASVIHGGECPCRYHHHYCNHHPSPVVDDSVWDKLANKIDQLVESRVHQATMQQHQQQQHSKHESSSPWKQDEVRLEDLELATARLDRRLIALENQVAAAWRSHPHTNNHTLHTQQSNSSSSSSSHPPTTTRSVDDDATTRSHQLQYECQSLYGRLTEEQRKTKHLEQQHVEFHKRQTEDMLKMEKLQQQVNALRAELRQYKGGHQQQQGKRSGGGGGGVQQRRPGPPMHHPSAPVTMTTTTTAHHRLPTPGSSPSSTGRMHKNQQRPSPQKHHQPQHDEDGSVREEDGYLVFNTNINGELIHCKVKIPTSAASSPTIQHHRPHHHYSKPMSDFPLALVSPPITRAGTPTTTMRVDKNAMMMIPPLSKSKKGMTTSTGSSGLNPNAPEWKNGTWK</sequence>
<proteinExistence type="predicted"/>